<comment type="caution">
    <text evidence="1">The sequence shown here is derived from an EMBL/GenBank/DDBJ whole genome shotgun (WGS) entry which is preliminary data.</text>
</comment>
<dbReference type="Proteomes" id="UP000186817">
    <property type="component" value="Unassembled WGS sequence"/>
</dbReference>
<protein>
    <submittedName>
        <fullName evidence="1">Uncharacterized protein</fullName>
    </submittedName>
</protein>
<evidence type="ECO:0000313" key="2">
    <source>
        <dbReference type="Proteomes" id="UP000186817"/>
    </source>
</evidence>
<name>A0A1Q9D4W2_SYMMI</name>
<accession>A0A1Q9D4W2</accession>
<dbReference type="AlphaFoldDB" id="A0A1Q9D4W2"/>
<dbReference type="EMBL" id="LSRX01000722">
    <property type="protein sequence ID" value="OLP90230.1"/>
    <property type="molecule type" value="Genomic_DNA"/>
</dbReference>
<proteinExistence type="predicted"/>
<gene>
    <name evidence="1" type="ORF">AK812_SmicGene28230</name>
</gene>
<reference evidence="1 2" key="1">
    <citation type="submission" date="2016-02" db="EMBL/GenBank/DDBJ databases">
        <title>Genome analysis of coral dinoflagellate symbionts highlights evolutionary adaptations to a symbiotic lifestyle.</title>
        <authorList>
            <person name="Aranda M."/>
            <person name="Li Y."/>
            <person name="Liew Y.J."/>
            <person name="Baumgarten S."/>
            <person name="Simakov O."/>
            <person name="Wilson M."/>
            <person name="Piel J."/>
            <person name="Ashoor H."/>
            <person name="Bougouffa S."/>
            <person name="Bajic V.B."/>
            <person name="Ryu T."/>
            <person name="Ravasi T."/>
            <person name="Bayer T."/>
            <person name="Micklem G."/>
            <person name="Kim H."/>
            <person name="Bhak J."/>
            <person name="Lajeunesse T.C."/>
            <person name="Voolstra C.R."/>
        </authorList>
    </citation>
    <scope>NUCLEOTIDE SEQUENCE [LARGE SCALE GENOMIC DNA]</scope>
    <source>
        <strain evidence="1 2">CCMP2467</strain>
    </source>
</reference>
<organism evidence="1 2">
    <name type="scientific">Symbiodinium microadriaticum</name>
    <name type="common">Dinoflagellate</name>
    <name type="synonym">Zooxanthella microadriatica</name>
    <dbReference type="NCBI Taxonomy" id="2951"/>
    <lineage>
        <taxon>Eukaryota</taxon>
        <taxon>Sar</taxon>
        <taxon>Alveolata</taxon>
        <taxon>Dinophyceae</taxon>
        <taxon>Suessiales</taxon>
        <taxon>Symbiodiniaceae</taxon>
        <taxon>Symbiodinium</taxon>
    </lineage>
</organism>
<evidence type="ECO:0000313" key="1">
    <source>
        <dbReference type="EMBL" id="OLP90230.1"/>
    </source>
</evidence>
<keyword evidence="2" id="KW-1185">Reference proteome</keyword>
<sequence length="139" mass="15426">MTPDTRLCGELRGSHLDVPTVLQPQEVREQRGTSPSTENRLRWDSKIDIEVDHAAQKLMTVSCTAKVAEAVVAALTDAGPAVCWLRSDRSVPSARRIQVAKMFNRVHFTEGCQSALRAIERHLISRHAGYRKAGRLLPA</sequence>